<dbReference type="SUPFAM" id="SSF52540">
    <property type="entry name" value="P-loop containing nucleoside triphosphate hydrolases"/>
    <property type="match status" value="1"/>
</dbReference>
<keyword evidence="6 9" id="KW-0418">Kinase</keyword>
<evidence type="ECO:0000256" key="1">
    <source>
        <dbReference type="ARBA" id="ARBA00004875"/>
    </source>
</evidence>
<dbReference type="Pfam" id="PF01202">
    <property type="entry name" value="SKI"/>
    <property type="match status" value="1"/>
</dbReference>
<dbReference type="EC" id="2.7.1.12" evidence="3 9"/>
<name>A0A9P8NY28_9ASCO</name>
<dbReference type="Gene3D" id="3.40.50.300">
    <property type="entry name" value="P-loop containing nucleotide triphosphate hydrolases"/>
    <property type="match status" value="1"/>
</dbReference>
<accession>A0A9P8NY28</accession>
<dbReference type="AlphaFoldDB" id="A0A9P8NY28"/>
<keyword evidence="7 9" id="KW-0067">ATP-binding</keyword>
<evidence type="ECO:0000256" key="4">
    <source>
        <dbReference type="ARBA" id="ARBA00022679"/>
    </source>
</evidence>
<dbReference type="NCBIfam" id="TIGR01313">
    <property type="entry name" value="therm_gnt_kin"/>
    <property type="match status" value="1"/>
</dbReference>
<comment type="pathway">
    <text evidence="1 9">Carbohydrate acid metabolism; D-gluconate degradation.</text>
</comment>
<dbReference type="GO" id="GO:0046316">
    <property type="term" value="F:gluconokinase activity"/>
    <property type="evidence" value="ECO:0007669"/>
    <property type="project" value="UniProtKB-EC"/>
</dbReference>
<dbReference type="EMBL" id="JAEUBE010000487">
    <property type="protein sequence ID" value="KAH3661331.1"/>
    <property type="molecule type" value="Genomic_DNA"/>
</dbReference>
<comment type="caution">
    <text evidence="10">The sequence shown here is derived from an EMBL/GenBank/DDBJ whole genome shotgun (WGS) entry which is preliminary data.</text>
</comment>
<evidence type="ECO:0000256" key="8">
    <source>
        <dbReference type="ARBA" id="ARBA00048090"/>
    </source>
</evidence>
<dbReference type="CDD" id="cd02021">
    <property type="entry name" value="GntK"/>
    <property type="match status" value="1"/>
</dbReference>
<gene>
    <name evidence="10" type="ORF">OGAPHI_006738</name>
</gene>
<keyword evidence="11" id="KW-1185">Reference proteome</keyword>
<dbReference type="GO" id="GO:0005524">
    <property type="term" value="F:ATP binding"/>
    <property type="evidence" value="ECO:0007669"/>
    <property type="project" value="UniProtKB-KW"/>
</dbReference>
<dbReference type="InterPro" id="IPR027417">
    <property type="entry name" value="P-loop_NTPase"/>
</dbReference>
<evidence type="ECO:0000313" key="11">
    <source>
        <dbReference type="Proteomes" id="UP000769157"/>
    </source>
</evidence>
<dbReference type="OrthoDB" id="275177at2759"/>
<dbReference type="GO" id="GO:0005975">
    <property type="term" value="P:carbohydrate metabolic process"/>
    <property type="evidence" value="ECO:0007669"/>
    <property type="project" value="InterPro"/>
</dbReference>
<evidence type="ECO:0000256" key="9">
    <source>
        <dbReference type="RuleBase" id="RU363066"/>
    </source>
</evidence>
<evidence type="ECO:0000313" key="10">
    <source>
        <dbReference type="EMBL" id="KAH3661331.1"/>
    </source>
</evidence>
<keyword evidence="4 9" id="KW-0808">Transferase</keyword>
<evidence type="ECO:0000256" key="3">
    <source>
        <dbReference type="ARBA" id="ARBA00012054"/>
    </source>
</evidence>
<dbReference type="GeneID" id="70238702"/>
<keyword evidence="5 9" id="KW-0547">Nucleotide-binding</keyword>
<dbReference type="FunFam" id="3.40.50.300:FF:000522">
    <property type="entry name" value="Gluconokinase"/>
    <property type="match status" value="1"/>
</dbReference>
<reference evidence="10" key="1">
    <citation type="journal article" date="2021" name="Open Biol.">
        <title>Shared evolutionary footprints suggest mitochondrial oxidative damage underlies multiple complex I losses in fungi.</title>
        <authorList>
            <person name="Schikora-Tamarit M.A."/>
            <person name="Marcet-Houben M."/>
            <person name="Nosek J."/>
            <person name="Gabaldon T."/>
        </authorList>
    </citation>
    <scope>NUCLEOTIDE SEQUENCE</scope>
    <source>
        <strain evidence="10">CBS6075</strain>
    </source>
</reference>
<comment type="similarity">
    <text evidence="2 9">Belongs to the gluconokinase GntK/GntV family.</text>
</comment>
<evidence type="ECO:0000256" key="5">
    <source>
        <dbReference type="ARBA" id="ARBA00022741"/>
    </source>
</evidence>
<evidence type="ECO:0000256" key="7">
    <source>
        <dbReference type="ARBA" id="ARBA00022840"/>
    </source>
</evidence>
<dbReference type="RefSeq" id="XP_046058455.1">
    <property type="nucleotide sequence ID" value="XM_046208056.1"/>
</dbReference>
<sequence length="180" mass="20174">MPTIIVVGGPSGTGKSTVGESLSQSLRCRFVEGDAFHPKANIDKMSQGIALTDDDRWGWLENLTNIAADATSESKTVVVSCSMLNKKYRDFIKEVAAKKNPNITLFMIFLYNDYSIIYDRMSQRKGHFMKSSMLKSQFDAMEVPEHEQNAVAIYCGEKTEQQIQDEALQAARQNIPDLII</sequence>
<organism evidence="10 11">
    <name type="scientific">Ogataea philodendri</name>
    <dbReference type="NCBI Taxonomy" id="1378263"/>
    <lineage>
        <taxon>Eukaryota</taxon>
        <taxon>Fungi</taxon>
        <taxon>Dikarya</taxon>
        <taxon>Ascomycota</taxon>
        <taxon>Saccharomycotina</taxon>
        <taxon>Pichiomycetes</taxon>
        <taxon>Pichiales</taxon>
        <taxon>Pichiaceae</taxon>
        <taxon>Ogataea</taxon>
    </lineage>
</organism>
<proteinExistence type="inferred from homology"/>
<dbReference type="PANTHER" id="PTHR43442">
    <property type="entry name" value="GLUCONOKINASE-RELATED"/>
    <property type="match status" value="1"/>
</dbReference>
<dbReference type="InterPro" id="IPR006001">
    <property type="entry name" value="Therm_gnt_kin"/>
</dbReference>
<evidence type="ECO:0000256" key="2">
    <source>
        <dbReference type="ARBA" id="ARBA00008420"/>
    </source>
</evidence>
<dbReference type="InterPro" id="IPR031322">
    <property type="entry name" value="Shikimate/glucono_kinase"/>
</dbReference>
<dbReference type="Proteomes" id="UP000769157">
    <property type="component" value="Unassembled WGS sequence"/>
</dbReference>
<evidence type="ECO:0000256" key="6">
    <source>
        <dbReference type="ARBA" id="ARBA00022777"/>
    </source>
</evidence>
<reference evidence="10" key="2">
    <citation type="submission" date="2021-01" db="EMBL/GenBank/DDBJ databases">
        <authorList>
            <person name="Schikora-Tamarit M.A."/>
        </authorList>
    </citation>
    <scope>NUCLEOTIDE SEQUENCE</scope>
    <source>
        <strain evidence="10">CBS6075</strain>
    </source>
</reference>
<dbReference type="GO" id="GO:0005737">
    <property type="term" value="C:cytoplasm"/>
    <property type="evidence" value="ECO:0007669"/>
    <property type="project" value="TreeGrafter"/>
</dbReference>
<comment type="catalytic activity">
    <reaction evidence="8 9">
        <text>D-gluconate + ATP = 6-phospho-D-gluconate + ADP + H(+)</text>
        <dbReference type="Rhea" id="RHEA:19433"/>
        <dbReference type="ChEBI" id="CHEBI:15378"/>
        <dbReference type="ChEBI" id="CHEBI:18391"/>
        <dbReference type="ChEBI" id="CHEBI:30616"/>
        <dbReference type="ChEBI" id="CHEBI:58759"/>
        <dbReference type="ChEBI" id="CHEBI:456216"/>
        <dbReference type="EC" id="2.7.1.12"/>
    </reaction>
</comment>
<dbReference type="PANTHER" id="PTHR43442:SF3">
    <property type="entry name" value="GLUCONOKINASE-RELATED"/>
    <property type="match status" value="1"/>
</dbReference>
<protein>
    <recommendedName>
        <fullName evidence="3 9">Gluconokinase</fullName>
        <ecNumber evidence="3 9">2.7.1.12</ecNumber>
    </recommendedName>
</protein>